<organism evidence="2 3">
    <name type="scientific">Fervidicoccus fontis</name>
    <dbReference type="NCBI Taxonomy" id="683846"/>
    <lineage>
        <taxon>Archaea</taxon>
        <taxon>Thermoproteota</taxon>
        <taxon>Thermoprotei</taxon>
        <taxon>Fervidicoccales</taxon>
        <taxon>Fervidicoccaceae</taxon>
        <taxon>Fervidicoccus</taxon>
    </lineage>
</organism>
<dbReference type="Proteomes" id="UP000886076">
    <property type="component" value="Unassembled WGS sequence"/>
</dbReference>
<evidence type="ECO:0000313" key="3">
    <source>
        <dbReference type="Proteomes" id="UP000237153"/>
    </source>
</evidence>
<dbReference type="AlphaFoldDB" id="A0A2J6N2P6"/>
<evidence type="ECO:0000313" key="1">
    <source>
        <dbReference type="EMBL" id="HEW64115.1"/>
    </source>
</evidence>
<gene>
    <name evidence="2" type="ORF">C0188_02550</name>
    <name evidence="1" type="ORF">ENO39_03560</name>
</gene>
<proteinExistence type="predicted"/>
<protein>
    <submittedName>
        <fullName evidence="2">Uncharacterized protein</fullName>
    </submittedName>
</protein>
<comment type="caution">
    <text evidence="2">The sequence shown here is derived from an EMBL/GenBank/DDBJ whole genome shotgun (WGS) entry which is preliminary data.</text>
</comment>
<sequence length="115" mass="13488">MKNDEKRILELFIKEDLVVGGVLRNKILEHLIIEKNDENFLNRLEKRSFIKEVRFIDVMNIGGKNEEILVKALKANIKKELVYKELYESIVNGLKEVKNCEVLSKVWNSNEAEEN</sequence>
<name>A0A2J6N2P6_9CREN</name>
<reference evidence="1" key="2">
    <citation type="journal article" date="2020" name="mSystems">
        <title>Genome- and Community-Level Interaction Insights into Carbon Utilization and Element Cycling Functions of Hydrothermarchaeota in Hydrothermal Sediment.</title>
        <authorList>
            <person name="Zhou Z."/>
            <person name="Liu Y."/>
            <person name="Xu W."/>
            <person name="Pan J."/>
            <person name="Luo Z.H."/>
            <person name="Li M."/>
        </authorList>
    </citation>
    <scope>NUCLEOTIDE SEQUENCE [LARGE SCALE GENOMIC DNA]</scope>
    <source>
        <strain evidence="1">SpSt-1261</strain>
    </source>
</reference>
<dbReference type="EMBL" id="DSFH01000048">
    <property type="protein sequence ID" value="HEW64115.1"/>
    <property type="molecule type" value="Genomic_DNA"/>
</dbReference>
<dbReference type="GeneID" id="12450190"/>
<dbReference type="Proteomes" id="UP000237153">
    <property type="component" value="Unassembled WGS sequence"/>
</dbReference>
<dbReference type="RefSeq" id="WP_014558234.1">
    <property type="nucleotide sequence ID" value="NZ_DSFH01000048.1"/>
</dbReference>
<reference evidence="2 3" key="1">
    <citation type="submission" date="2018-01" db="EMBL/GenBank/DDBJ databases">
        <title>Metagenomic assembled genomes from two thermal pools in the Uzon Caldera, Kamchatka, Russia.</title>
        <authorList>
            <person name="Wilkins L."/>
            <person name="Ettinger C."/>
        </authorList>
    </citation>
    <scope>NUCLEOTIDE SEQUENCE [LARGE SCALE GENOMIC DNA]</scope>
    <source>
        <strain evidence="2">ZAV-06</strain>
    </source>
</reference>
<accession>A0A2J6N2P6</accession>
<dbReference type="EMBL" id="PNIM01000010">
    <property type="protein sequence ID" value="PMB75617.1"/>
    <property type="molecule type" value="Genomic_DNA"/>
</dbReference>
<evidence type="ECO:0000313" key="2">
    <source>
        <dbReference type="EMBL" id="PMB75617.1"/>
    </source>
</evidence>